<name>A0AAE9FJF4_CAEBR</name>
<dbReference type="InterPro" id="IPR002867">
    <property type="entry name" value="IBR_dom"/>
</dbReference>
<dbReference type="Proteomes" id="UP000829354">
    <property type="component" value="Chromosome X"/>
</dbReference>
<evidence type="ECO:0000259" key="6">
    <source>
        <dbReference type="Pfam" id="PF01485"/>
    </source>
</evidence>
<dbReference type="AlphaFoldDB" id="A0AAE9FJF4"/>
<sequence>MKLNSMEPELRKDVEKENDNKKSKPILQMTPKPLHVSWLHWLLLRIISKQNDHDFPCGPAPSVFSTDSQLIECECGVRFCFCCYENWHDPVTCEIKNNGPSVVKATVKLQTGSWHTLKSSQNVKRPSRRMVDATIRVARPETVCTSSVGFVCNRGKVSGCDR</sequence>
<evidence type="ECO:0000256" key="1">
    <source>
        <dbReference type="ARBA" id="ARBA00022723"/>
    </source>
</evidence>
<feature type="region of interest" description="Disordered" evidence="5">
    <location>
        <begin position="1"/>
        <end position="26"/>
    </location>
</feature>
<evidence type="ECO:0000313" key="7">
    <source>
        <dbReference type="EMBL" id="UMM44557.1"/>
    </source>
</evidence>
<keyword evidence="3" id="KW-0833">Ubl conjugation pathway</keyword>
<keyword evidence="1" id="KW-0479">Metal-binding</keyword>
<evidence type="ECO:0000256" key="4">
    <source>
        <dbReference type="ARBA" id="ARBA00022833"/>
    </source>
</evidence>
<evidence type="ECO:0000256" key="3">
    <source>
        <dbReference type="ARBA" id="ARBA00022786"/>
    </source>
</evidence>
<protein>
    <recommendedName>
        <fullName evidence="6">IBR domain-containing protein</fullName>
    </recommendedName>
</protein>
<reference evidence="7 8" key="1">
    <citation type="submission" date="2022-04" db="EMBL/GenBank/DDBJ databases">
        <title>Chromosome-level reference genomes for two strains of Caenorhabditis briggsae: an improved platform for comparative genomics.</title>
        <authorList>
            <person name="Stevens L."/>
            <person name="Andersen E."/>
        </authorList>
    </citation>
    <scope>NUCLEOTIDE SEQUENCE [LARGE SCALE GENOMIC DNA]</scope>
    <source>
        <strain evidence="7">VX34</strain>
        <tissue evidence="7">Whole-organism</tissue>
    </source>
</reference>
<dbReference type="EMBL" id="CP092625">
    <property type="protein sequence ID" value="UMM44557.1"/>
    <property type="molecule type" value="Genomic_DNA"/>
</dbReference>
<evidence type="ECO:0000256" key="5">
    <source>
        <dbReference type="SAM" id="MobiDB-lite"/>
    </source>
</evidence>
<dbReference type="Pfam" id="PF01485">
    <property type="entry name" value="IBR"/>
    <property type="match status" value="1"/>
</dbReference>
<keyword evidence="2" id="KW-0863">Zinc-finger</keyword>
<proteinExistence type="predicted"/>
<dbReference type="GO" id="GO:0008270">
    <property type="term" value="F:zinc ion binding"/>
    <property type="evidence" value="ECO:0007669"/>
    <property type="project" value="UniProtKB-KW"/>
</dbReference>
<organism evidence="7 8">
    <name type="scientific">Caenorhabditis briggsae</name>
    <dbReference type="NCBI Taxonomy" id="6238"/>
    <lineage>
        <taxon>Eukaryota</taxon>
        <taxon>Metazoa</taxon>
        <taxon>Ecdysozoa</taxon>
        <taxon>Nematoda</taxon>
        <taxon>Chromadorea</taxon>
        <taxon>Rhabditida</taxon>
        <taxon>Rhabditina</taxon>
        <taxon>Rhabditomorpha</taxon>
        <taxon>Rhabditoidea</taxon>
        <taxon>Rhabditidae</taxon>
        <taxon>Peloderinae</taxon>
        <taxon>Caenorhabditis</taxon>
    </lineage>
</organism>
<feature type="domain" description="IBR" evidence="6">
    <location>
        <begin position="68"/>
        <end position="93"/>
    </location>
</feature>
<gene>
    <name evidence="7" type="ORF">L5515_019689</name>
</gene>
<accession>A0AAE9FJF4</accession>
<dbReference type="SUPFAM" id="SSF57850">
    <property type="entry name" value="RING/U-box"/>
    <property type="match status" value="1"/>
</dbReference>
<evidence type="ECO:0000256" key="2">
    <source>
        <dbReference type="ARBA" id="ARBA00022771"/>
    </source>
</evidence>
<evidence type="ECO:0000313" key="8">
    <source>
        <dbReference type="Proteomes" id="UP000829354"/>
    </source>
</evidence>
<keyword evidence="4" id="KW-0862">Zinc</keyword>
<keyword evidence="8" id="KW-1185">Reference proteome</keyword>
<feature type="compositionally biased region" description="Basic and acidic residues" evidence="5">
    <location>
        <begin position="8"/>
        <end position="22"/>
    </location>
</feature>